<name>A0A267MH31_9FIRM</name>
<comment type="caution">
    <text evidence="8">The sequence shown here is derived from an EMBL/GenBank/DDBJ whole genome shotgun (WGS) entry which is preliminary data.</text>
</comment>
<dbReference type="GO" id="GO:0005412">
    <property type="term" value="F:D-glucose:sodium symporter activity"/>
    <property type="evidence" value="ECO:0007669"/>
    <property type="project" value="TreeGrafter"/>
</dbReference>
<feature type="transmembrane region" description="Helical" evidence="7">
    <location>
        <begin position="6"/>
        <end position="23"/>
    </location>
</feature>
<dbReference type="PROSITE" id="PS50283">
    <property type="entry name" value="NA_SOLUT_SYMP_3"/>
    <property type="match status" value="1"/>
</dbReference>
<evidence type="ECO:0000256" key="6">
    <source>
        <dbReference type="RuleBase" id="RU362091"/>
    </source>
</evidence>
<sequence length="544" mass="58895">MNLLAIVSFIFFTGLVAVISWWMTRSDDLDTQDGYFLGGRSLTGIVIAGSLMLTNLSTEQMVGLNGQSYITNMGVMAWEATAAFALVCMALIFLPKYLKSGITTIPDFLEERYDSNTRQIISILFLIGYVLTYLPTVLYSGALVLNGIFDIPTVFGISEFQALWITVFAIGIAGSIYAIFGGLKAVAVSDTLNGVGLLIGGLLIPIFGLIVLGDGSFSEGLNTLITQHPEKLNAIAPASAKAPLLPWPVLFTGLFFNNLFYWCTNQSIVQRTFGAKNLAEGQKGVLGAGLLKLLGPFFLVLPGIIAFHLYGDTLTNGDMAYPVIVRNVLPKPLLGFFAAVLFGAILSSFNSALNSSVTLFTLDIYKPRIKAKVANASEVAATLEISDKDLVVVGKRFGICLAILSMIIAPFIIYAPSGLYGYLQECFGFYNVPILASIIVGFYTKRVPAIAPKIALLSHILLYGASKFVAADVHFLYVLGVLFPLNVLIMLFVGKIAPRDTDFVQTYTKQVDIVPWKHAKTVSVIITTLMLLLYVVFSKIGIAA</sequence>
<gene>
    <name evidence="8" type="ORF">CCE28_16510</name>
</gene>
<dbReference type="InterPro" id="IPR001734">
    <property type="entry name" value="Na/solute_symporter"/>
</dbReference>
<feature type="transmembrane region" description="Helical" evidence="7">
    <location>
        <begin position="245"/>
        <end position="264"/>
    </location>
</feature>
<proteinExistence type="inferred from homology"/>
<feature type="transmembrane region" description="Helical" evidence="7">
    <location>
        <begin position="192"/>
        <end position="212"/>
    </location>
</feature>
<dbReference type="PANTHER" id="PTHR11819:SF195">
    <property type="entry name" value="SODIUM_GLUCOSE COTRANSPORTER 4"/>
    <property type="match status" value="1"/>
</dbReference>
<feature type="transmembrane region" description="Helical" evidence="7">
    <location>
        <begin position="518"/>
        <end position="537"/>
    </location>
</feature>
<dbReference type="PANTHER" id="PTHR11819">
    <property type="entry name" value="SOLUTE CARRIER FAMILY 5"/>
    <property type="match status" value="1"/>
</dbReference>
<feature type="transmembrane region" description="Helical" evidence="7">
    <location>
        <begin position="397"/>
        <end position="415"/>
    </location>
</feature>
<evidence type="ECO:0000313" key="8">
    <source>
        <dbReference type="EMBL" id="PAB58238.1"/>
    </source>
</evidence>
<evidence type="ECO:0000313" key="9">
    <source>
        <dbReference type="Proteomes" id="UP000216024"/>
    </source>
</evidence>
<feature type="transmembrane region" description="Helical" evidence="7">
    <location>
        <begin position="285"/>
        <end position="310"/>
    </location>
</feature>
<feature type="transmembrane region" description="Helical" evidence="7">
    <location>
        <begin position="76"/>
        <end position="98"/>
    </location>
</feature>
<feature type="transmembrane region" description="Helical" evidence="7">
    <location>
        <begin position="35"/>
        <end position="56"/>
    </location>
</feature>
<dbReference type="OrthoDB" id="9814523at2"/>
<feature type="transmembrane region" description="Helical" evidence="7">
    <location>
        <begin position="336"/>
        <end position="362"/>
    </location>
</feature>
<feature type="transmembrane region" description="Helical" evidence="7">
    <location>
        <begin position="475"/>
        <end position="497"/>
    </location>
</feature>
<dbReference type="NCBIfam" id="NF007790">
    <property type="entry name" value="PRK10484.1"/>
    <property type="match status" value="1"/>
</dbReference>
<evidence type="ECO:0000256" key="3">
    <source>
        <dbReference type="ARBA" id="ARBA00022692"/>
    </source>
</evidence>
<dbReference type="RefSeq" id="WP_095134840.1">
    <property type="nucleotide sequence ID" value="NZ_NIBG01000018.1"/>
</dbReference>
<keyword evidence="4 7" id="KW-1133">Transmembrane helix</keyword>
<dbReference type="InterPro" id="IPR038377">
    <property type="entry name" value="Na/Glc_symporter_sf"/>
</dbReference>
<evidence type="ECO:0000256" key="4">
    <source>
        <dbReference type="ARBA" id="ARBA00022989"/>
    </source>
</evidence>
<evidence type="ECO:0000256" key="5">
    <source>
        <dbReference type="ARBA" id="ARBA00023136"/>
    </source>
</evidence>
<dbReference type="EMBL" id="NIBG01000018">
    <property type="protein sequence ID" value="PAB58238.1"/>
    <property type="molecule type" value="Genomic_DNA"/>
</dbReference>
<feature type="transmembrane region" description="Helical" evidence="7">
    <location>
        <begin position="119"/>
        <end position="142"/>
    </location>
</feature>
<dbReference type="CDD" id="cd10328">
    <property type="entry name" value="SLC5sbd_YidK"/>
    <property type="match status" value="1"/>
</dbReference>
<evidence type="ECO:0000256" key="2">
    <source>
        <dbReference type="ARBA" id="ARBA00006434"/>
    </source>
</evidence>
<evidence type="ECO:0000256" key="7">
    <source>
        <dbReference type="SAM" id="Phobius"/>
    </source>
</evidence>
<keyword evidence="9" id="KW-1185">Reference proteome</keyword>
<organism evidence="8 9">
    <name type="scientific">Anaeromicrobium sediminis</name>
    <dbReference type="NCBI Taxonomy" id="1478221"/>
    <lineage>
        <taxon>Bacteria</taxon>
        <taxon>Bacillati</taxon>
        <taxon>Bacillota</taxon>
        <taxon>Clostridia</taxon>
        <taxon>Peptostreptococcales</taxon>
        <taxon>Thermotaleaceae</taxon>
        <taxon>Anaeromicrobium</taxon>
    </lineage>
</organism>
<reference evidence="8 9" key="1">
    <citation type="submission" date="2017-06" db="EMBL/GenBank/DDBJ databases">
        <title>Draft genome sequence of anaerobic fermentative bacterium Anaeromicrobium sediminis DY2726D isolated from West Pacific Ocean sediments.</title>
        <authorList>
            <person name="Zeng X."/>
        </authorList>
    </citation>
    <scope>NUCLEOTIDE SEQUENCE [LARGE SCALE GENOMIC DNA]</scope>
    <source>
        <strain evidence="8 9">DY2726D</strain>
    </source>
</reference>
<protein>
    <submittedName>
        <fullName evidence="8">Solute:sodium symporter family transporter</fullName>
    </submittedName>
</protein>
<dbReference type="Pfam" id="PF00474">
    <property type="entry name" value="SSF"/>
    <property type="match status" value="1"/>
</dbReference>
<feature type="transmembrane region" description="Helical" evidence="7">
    <location>
        <begin position="427"/>
        <end position="443"/>
    </location>
</feature>
<dbReference type="NCBIfam" id="TIGR00813">
    <property type="entry name" value="sss"/>
    <property type="match status" value="1"/>
</dbReference>
<comment type="subcellular location">
    <subcellularLocation>
        <location evidence="1">Membrane</location>
        <topology evidence="1">Multi-pass membrane protein</topology>
    </subcellularLocation>
</comment>
<dbReference type="AlphaFoldDB" id="A0A267MH31"/>
<keyword evidence="5 7" id="KW-0472">Membrane</keyword>
<comment type="similarity">
    <text evidence="2 6">Belongs to the sodium:solute symporter (SSF) (TC 2.A.21) family.</text>
</comment>
<keyword evidence="3 7" id="KW-0812">Transmembrane</keyword>
<dbReference type="Proteomes" id="UP000216024">
    <property type="component" value="Unassembled WGS sequence"/>
</dbReference>
<accession>A0A267MH31</accession>
<dbReference type="Gene3D" id="1.20.1730.10">
    <property type="entry name" value="Sodium/glucose cotransporter"/>
    <property type="match status" value="1"/>
</dbReference>
<dbReference type="GO" id="GO:0005886">
    <property type="term" value="C:plasma membrane"/>
    <property type="evidence" value="ECO:0007669"/>
    <property type="project" value="TreeGrafter"/>
</dbReference>
<evidence type="ECO:0000256" key="1">
    <source>
        <dbReference type="ARBA" id="ARBA00004141"/>
    </source>
</evidence>
<feature type="transmembrane region" description="Helical" evidence="7">
    <location>
        <begin position="162"/>
        <end position="180"/>
    </location>
</feature>